<keyword evidence="6" id="KW-1185">Reference proteome</keyword>
<dbReference type="Proteomes" id="UP000286678">
    <property type="component" value="Unassembled WGS sequence"/>
</dbReference>
<dbReference type="AlphaFoldDB" id="A0A432XP93"/>
<dbReference type="Gene3D" id="2.40.100.10">
    <property type="entry name" value="Cyclophilin-like"/>
    <property type="match status" value="1"/>
</dbReference>
<dbReference type="SMART" id="SM00796">
    <property type="entry name" value="AHS1"/>
    <property type="match status" value="1"/>
</dbReference>
<dbReference type="OrthoDB" id="9778567at2"/>
<dbReference type="EMBL" id="PIPT01000001">
    <property type="protein sequence ID" value="RUO50545.1"/>
    <property type="molecule type" value="Genomic_DNA"/>
</dbReference>
<dbReference type="NCBIfam" id="TIGR00370">
    <property type="entry name" value="5-oxoprolinase subunit PxpB"/>
    <property type="match status" value="1"/>
</dbReference>
<dbReference type="InterPro" id="IPR010016">
    <property type="entry name" value="PxpB"/>
</dbReference>
<dbReference type="Pfam" id="PF02682">
    <property type="entry name" value="CT_C_D"/>
    <property type="match status" value="1"/>
</dbReference>
<dbReference type="PANTHER" id="PTHR34698:SF2">
    <property type="entry name" value="5-OXOPROLINASE SUBUNIT B"/>
    <property type="match status" value="1"/>
</dbReference>
<comment type="caution">
    <text evidence="5">The sequence shown here is derived from an EMBL/GenBank/DDBJ whole genome shotgun (WGS) entry which is preliminary data.</text>
</comment>
<dbReference type="RefSeq" id="WP_126831995.1">
    <property type="nucleotide sequence ID" value="NZ_PIPT01000001.1"/>
</dbReference>
<evidence type="ECO:0000259" key="4">
    <source>
        <dbReference type="SMART" id="SM00796"/>
    </source>
</evidence>
<dbReference type="SUPFAM" id="SSF160467">
    <property type="entry name" value="PH0987 N-terminal domain-like"/>
    <property type="match status" value="1"/>
</dbReference>
<feature type="domain" description="Carboxyltransferase" evidence="4">
    <location>
        <begin position="3"/>
        <end position="211"/>
    </location>
</feature>
<keyword evidence="3" id="KW-0067">ATP-binding</keyword>
<dbReference type="GO" id="GO:0005524">
    <property type="term" value="F:ATP binding"/>
    <property type="evidence" value="ECO:0007669"/>
    <property type="project" value="UniProtKB-KW"/>
</dbReference>
<evidence type="ECO:0000256" key="3">
    <source>
        <dbReference type="ARBA" id="ARBA00022840"/>
    </source>
</evidence>
<gene>
    <name evidence="5" type="ORF">CWE21_00120</name>
</gene>
<keyword evidence="1" id="KW-0547">Nucleotide-binding</keyword>
<organism evidence="5 6">
    <name type="scientific">Pseudidiomarina aquimaris</name>
    <dbReference type="NCBI Taxonomy" id="641841"/>
    <lineage>
        <taxon>Bacteria</taxon>
        <taxon>Pseudomonadati</taxon>
        <taxon>Pseudomonadota</taxon>
        <taxon>Gammaproteobacteria</taxon>
        <taxon>Alteromonadales</taxon>
        <taxon>Idiomarinaceae</taxon>
        <taxon>Pseudidiomarina</taxon>
    </lineage>
</organism>
<reference evidence="6" key="1">
    <citation type="journal article" date="2018" name="Front. Microbiol.">
        <title>Genome-Based Analysis Reveals the Taxonomy and Diversity of the Family Idiomarinaceae.</title>
        <authorList>
            <person name="Liu Y."/>
            <person name="Lai Q."/>
            <person name="Shao Z."/>
        </authorList>
    </citation>
    <scope>NUCLEOTIDE SEQUENCE [LARGE SCALE GENOMIC DNA]</scope>
    <source>
        <strain evidence="6">SW15</strain>
    </source>
</reference>
<dbReference type="Gene3D" id="3.30.1360.40">
    <property type="match status" value="1"/>
</dbReference>
<sequence length="234" mass="26286">MKWQFQTAAPDALMIALEERIDLSVNRKVQRLTHELASHDAVLEVVPSYHTLLVYYDVLEYNEKQLRHLLEPIIKSLLDEPDEAETFAGQHHTIEVCYHSELAADLAAVAKQTQLSEQEVAQLHSGVTYHVYALGFAPGFAYLGDVLEPLRLPRHDTPRQKVPKGSVAIAEQQTAIYPRTSPGGWQLIGRALHWPELQAGDQVTFKPISLADFLAHEQLAQEQGQERSEDDAHG</sequence>
<evidence type="ECO:0000256" key="2">
    <source>
        <dbReference type="ARBA" id="ARBA00022801"/>
    </source>
</evidence>
<dbReference type="InterPro" id="IPR029000">
    <property type="entry name" value="Cyclophilin-like_dom_sf"/>
</dbReference>
<evidence type="ECO:0000256" key="1">
    <source>
        <dbReference type="ARBA" id="ARBA00022741"/>
    </source>
</evidence>
<evidence type="ECO:0000313" key="6">
    <source>
        <dbReference type="Proteomes" id="UP000286678"/>
    </source>
</evidence>
<protein>
    <submittedName>
        <fullName evidence="5">Allophanate hydrolase subunit 1</fullName>
    </submittedName>
</protein>
<evidence type="ECO:0000313" key="5">
    <source>
        <dbReference type="EMBL" id="RUO50545.1"/>
    </source>
</evidence>
<dbReference type="PANTHER" id="PTHR34698">
    <property type="entry name" value="5-OXOPROLINASE SUBUNIT B"/>
    <property type="match status" value="1"/>
</dbReference>
<accession>A0A432XP93</accession>
<dbReference type="InterPro" id="IPR003833">
    <property type="entry name" value="CT_C_D"/>
</dbReference>
<name>A0A432XP93_9GAMM</name>
<proteinExistence type="predicted"/>
<dbReference type="GO" id="GO:0016787">
    <property type="term" value="F:hydrolase activity"/>
    <property type="evidence" value="ECO:0007669"/>
    <property type="project" value="UniProtKB-KW"/>
</dbReference>
<dbReference type="SUPFAM" id="SSF50891">
    <property type="entry name" value="Cyclophilin-like"/>
    <property type="match status" value="1"/>
</dbReference>
<keyword evidence="2 5" id="KW-0378">Hydrolase</keyword>